<protein>
    <submittedName>
        <fullName evidence="5">RCC1/BLIP-II</fullName>
    </submittedName>
</protein>
<feature type="repeat" description="RCC1" evidence="3">
    <location>
        <begin position="3"/>
        <end position="55"/>
    </location>
</feature>
<evidence type="ECO:0000313" key="5">
    <source>
        <dbReference type="EMBL" id="KAF2644849.1"/>
    </source>
</evidence>
<feature type="domain" description="RCC1-like" evidence="4">
    <location>
        <begin position="5"/>
        <end position="352"/>
    </location>
</feature>
<dbReference type="Proteomes" id="UP000799753">
    <property type="component" value="Unassembled WGS sequence"/>
</dbReference>
<dbReference type="InterPro" id="IPR051553">
    <property type="entry name" value="Ran_GTPase-activating"/>
</dbReference>
<dbReference type="GO" id="GO:0005085">
    <property type="term" value="F:guanyl-nucleotide exchange factor activity"/>
    <property type="evidence" value="ECO:0007669"/>
    <property type="project" value="TreeGrafter"/>
</dbReference>
<reference evidence="5" key="1">
    <citation type="journal article" date="2020" name="Stud. Mycol.">
        <title>101 Dothideomycetes genomes: a test case for predicting lifestyles and emergence of pathogens.</title>
        <authorList>
            <person name="Haridas S."/>
            <person name="Albert R."/>
            <person name="Binder M."/>
            <person name="Bloem J."/>
            <person name="Labutti K."/>
            <person name="Salamov A."/>
            <person name="Andreopoulos B."/>
            <person name="Baker S."/>
            <person name="Barry K."/>
            <person name="Bills G."/>
            <person name="Bluhm B."/>
            <person name="Cannon C."/>
            <person name="Castanera R."/>
            <person name="Culley D."/>
            <person name="Daum C."/>
            <person name="Ezra D."/>
            <person name="Gonzalez J."/>
            <person name="Henrissat B."/>
            <person name="Kuo A."/>
            <person name="Liang C."/>
            <person name="Lipzen A."/>
            <person name="Lutzoni F."/>
            <person name="Magnuson J."/>
            <person name="Mondo S."/>
            <person name="Nolan M."/>
            <person name="Ohm R."/>
            <person name="Pangilinan J."/>
            <person name="Park H.-J."/>
            <person name="Ramirez L."/>
            <person name="Alfaro M."/>
            <person name="Sun H."/>
            <person name="Tritt A."/>
            <person name="Yoshinaga Y."/>
            <person name="Zwiers L.-H."/>
            <person name="Turgeon B."/>
            <person name="Goodwin S."/>
            <person name="Spatafora J."/>
            <person name="Crous P."/>
            <person name="Grigoriev I."/>
        </authorList>
    </citation>
    <scope>NUCLEOTIDE SEQUENCE</scope>
    <source>
        <strain evidence="5">CBS 473.64</strain>
    </source>
</reference>
<keyword evidence="2" id="KW-0677">Repeat</keyword>
<dbReference type="OrthoDB" id="5370059at2759"/>
<gene>
    <name evidence="5" type="ORF">P280DRAFT_466113</name>
</gene>
<dbReference type="PANTHER" id="PTHR45982">
    <property type="entry name" value="REGULATOR OF CHROMOSOME CONDENSATION"/>
    <property type="match status" value="1"/>
</dbReference>
<keyword evidence="6" id="KW-1185">Reference proteome</keyword>
<evidence type="ECO:0000259" key="4">
    <source>
        <dbReference type="Pfam" id="PF25390"/>
    </source>
</evidence>
<evidence type="ECO:0000256" key="3">
    <source>
        <dbReference type="PROSITE-ProRule" id="PRU00235"/>
    </source>
</evidence>
<dbReference type="InterPro" id="IPR009091">
    <property type="entry name" value="RCC1/BLIP-II"/>
</dbReference>
<dbReference type="PANTHER" id="PTHR45982:SF5">
    <property type="entry name" value="RCC DOMAIN-CONTAINING PROTEIN ATS1"/>
    <property type="match status" value="1"/>
</dbReference>
<evidence type="ECO:0000313" key="6">
    <source>
        <dbReference type="Proteomes" id="UP000799753"/>
    </source>
</evidence>
<dbReference type="SUPFAM" id="SSF50985">
    <property type="entry name" value="RCC1/BLIP-II"/>
    <property type="match status" value="1"/>
</dbReference>
<keyword evidence="1" id="KW-0344">Guanine-nucleotide releasing factor</keyword>
<dbReference type="AlphaFoldDB" id="A0A6A6SAP0"/>
<dbReference type="GO" id="GO:0005737">
    <property type="term" value="C:cytoplasm"/>
    <property type="evidence" value="ECO:0007669"/>
    <property type="project" value="TreeGrafter"/>
</dbReference>
<dbReference type="InterPro" id="IPR058923">
    <property type="entry name" value="RCC1-like_dom"/>
</dbReference>
<dbReference type="InterPro" id="IPR000408">
    <property type="entry name" value="Reg_chr_condens"/>
</dbReference>
<feature type="repeat" description="RCC1" evidence="3">
    <location>
        <begin position="262"/>
        <end position="299"/>
    </location>
</feature>
<dbReference type="EMBL" id="MU006778">
    <property type="protein sequence ID" value="KAF2644849.1"/>
    <property type="molecule type" value="Genomic_DNA"/>
</dbReference>
<evidence type="ECO:0000256" key="1">
    <source>
        <dbReference type="ARBA" id="ARBA00022658"/>
    </source>
</evidence>
<organism evidence="5 6">
    <name type="scientific">Massarina eburnea CBS 473.64</name>
    <dbReference type="NCBI Taxonomy" id="1395130"/>
    <lineage>
        <taxon>Eukaryota</taxon>
        <taxon>Fungi</taxon>
        <taxon>Dikarya</taxon>
        <taxon>Ascomycota</taxon>
        <taxon>Pezizomycotina</taxon>
        <taxon>Dothideomycetes</taxon>
        <taxon>Pleosporomycetidae</taxon>
        <taxon>Pleosporales</taxon>
        <taxon>Massarineae</taxon>
        <taxon>Massarinaceae</taxon>
        <taxon>Massarina</taxon>
    </lineage>
</organism>
<dbReference type="PROSITE" id="PS00626">
    <property type="entry name" value="RCC1_2"/>
    <property type="match status" value="1"/>
</dbReference>
<evidence type="ECO:0000256" key="2">
    <source>
        <dbReference type="ARBA" id="ARBA00022737"/>
    </source>
</evidence>
<dbReference type="PROSITE" id="PS50012">
    <property type="entry name" value="RCC1_3"/>
    <property type="match status" value="3"/>
</dbReference>
<sequence>MPYTLYVFGSNGEGQLGIPAQDIISIPTVASSWPSEETISTLGSGDNHTLFLTASGQVLAAGDNTKGQLGHTIEDKRIERIEKLYGSMHFAAATCESSAYITNTTRYGGIQEAALITEGTSHWGELGLSEESSTLGHSRESRQSLPSAVIDFAAGTWHYTALLSNGQTYGWGKSRHEQLGSKLSDQKKITVPTKIEEDIPFTPVKVVCGKDFTYIASSAQEGKHRLLGRDKNNLRTSMPSHIKGWKQIGASWNAIFVLFEDGKLAAWGKEDMWKLVPDELPLIDSIAVGSEHVLAVTREGKLISWGWGKHGNCGDLRGLGEKVENDMVNGFWNEIGVEGKIESVGAGFCTSFVLVDADGR</sequence>
<dbReference type="Pfam" id="PF25390">
    <property type="entry name" value="WD40_RLD"/>
    <property type="match status" value="1"/>
</dbReference>
<name>A0A6A6SAP0_9PLEO</name>
<proteinExistence type="predicted"/>
<dbReference type="Gene3D" id="2.130.10.30">
    <property type="entry name" value="Regulator of chromosome condensation 1/beta-lactamase-inhibitor protein II"/>
    <property type="match status" value="2"/>
</dbReference>
<feature type="repeat" description="RCC1" evidence="3">
    <location>
        <begin position="166"/>
        <end position="219"/>
    </location>
</feature>
<accession>A0A6A6SAP0</accession>
<dbReference type="PRINTS" id="PR00633">
    <property type="entry name" value="RCCNDNSATION"/>
</dbReference>